<keyword evidence="1" id="KW-0812">Transmembrane</keyword>
<keyword evidence="1" id="KW-0472">Membrane</keyword>
<evidence type="ECO:0000256" key="1">
    <source>
        <dbReference type="SAM" id="Phobius"/>
    </source>
</evidence>
<feature type="transmembrane region" description="Helical" evidence="1">
    <location>
        <begin position="6"/>
        <end position="26"/>
    </location>
</feature>
<protein>
    <submittedName>
        <fullName evidence="2">Uncharacterized protein</fullName>
    </submittedName>
</protein>
<proteinExistence type="predicted"/>
<accession>A0A6C0DRW1</accession>
<keyword evidence="1" id="KW-1133">Transmembrane helix</keyword>
<organism evidence="2">
    <name type="scientific">viral metagenome</name>
    <dbReference type="NCBI Taxonomy" id="1070528"/>
    <lineage>
        <taxon>unclassified sequences</taxon>
        <taxon>metagenomes</taxon>
        <taxon>organismal metagenomes</taxon>
    </lineage>
</organism>
<reference evidence="2" key="1">
    <citation type="journal article" date="2020" name="Nature">
        <title>Giant virus diversity and host interactions through global metagenomics.</title>
        <authorList>
            <person name="Schulz F."/>
            <person name="Roux S."/>
            <person name="Paez-Espino D."/>
            <person name="Jungbluth S."/>
            <person name="Walsh D.A."/>
            <person name="Denef V.J."/>
            <person name="McMahon K.D."/>
            <person name="Konstantinidis K.T."/>
            <person name="Eloe-Fadrosh E.A."/>
            <person name="Kyrpides N.C."/>
            <person name="Woyke T."/>
        </authorList>
    </citation>
    <scope>NUCLEOTIDE SEQUENCE</scope>
    <source>
        <strain evidence="2">GVMAG-M-3300023174-57</strain>
    </source>
</reference>
<evidence type="ECO:0000313" key="2">
    <source>
        <dbReference type="EMBL" id="QHT19487.1"/>
    </source>
</evidence>
<dbReference type="AlphaFoldDB" id="A0A6C0DRW1"/>
<name>A0A6C0DRW1_9ZZZZ</name>
<sequence length="49" mass="5378">MEPFLIGLLIAIPFIYVLLVGGGSILKRRRRATPLKTESVTPPIDDKTA</sequence>
<dbReference type="EMBL" id="MN739666">
    <property type="protein sequence ID" value="QHT19487.1"/>
    <property type="molecule type" value="Genomic_DNA"/>
</dbReference>